<comment type="caution">
    <text evidence="2">The sequence shown here is derived from an EMBL/GenBank/DDBJ whole genome shotgun (WGS) entry which is preliminary data.</text>
</comment>
<dbReference type="AlphaFoldDB" id="A0AAN7UNJ0"/>
<evidence type="ECO:0000313" key="3">
    <source>
        <dbReference type="Proteomes" id="UP001305414"/>
    </source>
</evidence>
<evidence type="ECO:0000313" key="2">
    <source>
        <dbReference type="EMBL" id="KAK5633013.1"/>
    </source>
</evidence>
<reference evidence="2 3" key="1">
    <citation type="submission" date="2023-10" db="EMBL/GenBank/DDBJ databases">
        <title>Draft genome sequence of Xylaria bambusicola isolate GMP-LS, the root and basal stem rot pathogen of sugarcane in Indonesia.</title>
        <authorList>
            <person name="Selvaraj P."/>
            <person name="Muralishankar V."/>
            <person name="Muruganantham S."/>
            <person name="Sp S."/>
            <person name="Haryani S."/>
            <person name="Lau K.J.X."/>
            <person name="Naqvi N.I."/>
        </authorList>
    </citation>
    <scope>NUCLEOTIDE SEQUENCE [LARGE SCALE GENOMIC DNA]</scope>
    <source>
        <strain evidence="2">GMP-LS</strain>
    </source>
</reference>
<accession>A0AAN7UNJ0</accession>
<organism evidence="2 3">
    <name type="scientific">Xylaria bambusicola</name>
    <dbReference type="NCBI Taxonomy" id="326684"/>
    <lineage>
        <taxon>Eukaryota</taxon>
        <taxon>Fungi</taxon>
        <taxon>Dikarya</taxon>
        <taxon>Ascomycota</taxon>
        <taxon>Pezizomycotina</taxon>
        <taxon>Sordariomycetes</taxon>
        <taxon>Xylariomycetidae</taxon>
        <taxon>Xylariales</taxon>
        <taxon>Xylariaceae</taxon>
        <taxon>Xylaria</taxon>
    </lineage>
</organism>
<keyword evidence="3" id="KW-1185">Reference proteome</keyword>
<proteinExistence type="predicted"/>
<evidence type="ECO:0000256" key="1">
    <source>
        <dbReference type="SAM" id="SignalP"/>
    </source>
</evidence>
<feature type="chain" id="PRO_5042978261" evidence="1">
    <location>
        <begin position="20"/>
        <end position="74"/>
    </location>
</feature>
<sequence>MSFLVSSLILGFIVGLLRAARVPPLNTQKKLDIIVYLVAFRWTLTSGAEIWPLTFWSFSALIATRGPSTLTTIL</sequence>
<feature type="signal peptide" evidence="1">
    <location>
        <begin position="1"/>
        <end position="19"/>
    </location>
</feature>
<name>A0AAN7UNJ0_9PEZI</name>
<gene>
    <name evidence="2" type="ORF">RRF57_008727</name>
</gene>
<protein>
    <submittedName>
        <fullName evidence="2">Uncharacterized protein</fullName>
    </submittedName>
</protein>
<dbReference type="Proteomes" id="UP001305414">
    <property type="component" value="Unassembled WGS sequence"/>
</dbReference>
<keyword evidence="1" id="KW-0732">Signal</keyword>
<dbReference type="EMBL" id="JAWHQM010000029">
    <property type="protein sequence ID" value="KAK5633013.1"/>
    <property type="molecule type" value="Genomic_DNA"/>
</dbReference>